<sequence>MNSVIGLNSEIYKTFEKHAENLEELRLELFNTLKKIEWEVRGKRINEIDKFITLKAINIFLNIISKNNEELINYSTLDTMRRAFLGEIKVSEAFLEEIKHLILAVSGKSNFSSGFFGDRLEVIDFTKFKGREAGKKRSEFLDKVYEIMKEYLKKFPSGLDEKVVKKREKQKKILLDYFGATEEDWNNYKWQFKNVIKGKKGLEILRDLKDIVKISEEDLTLLEKAIENNIPYAITPYYLHLFDFDQPYKYDLPIRRQVIPPEHYINMMANAESREVFDYMGELDTTPEELITRRYVTIAIMKPYESCPQICVYCQRNWMIKDFGDKAFVGWDKVEKALKWFEEHESMIEILITGGDPLCLSDSSIKKIVERIKNFDHVIGVRFGTRTLLTAPMRITESLLDVLSILKDKKVIVSTHAESSYEITPEVKRAVELLGSKNIRVYNQHVYHRYVSRRFENVALRIALRKVGIIPYYTFYPKGKEEHRDYLIPIARIVQEVHEEARLLPGTFRTDEPIFNVPRLGKNHLRGENRELIAIKPDGRRVYIMHPWEKGIYKTNIYVYEDYPIKDYLDNLKELGEDIKDYWTIWYYY</sequence>
<dbReference type="HOGENOM" id="CLU_440512_0_0_2"/>
<keyword evidence="9" id="KW-0413">Isomerase</keyword>
<keyword evidence="10" id="KW-1185">Reference proteome</keyword>
<evidence type="ECO:0000256" key="5">
    <source>
        <dbReference type="ARBA" id="ARBA00022898"/>
    </source>
</evidence>
<dbReference type="InterPro" id="IPR003739">
    <property type="entry name" value="Lys_aminomutase/Glu_NH3_mut"/>
</dbReference>
<dbReference type="InterPro" id="IPR058240">
    <property type="entry name" value="rSAM_sf"/>
</dbReference>
<dbReference type="InterPro" id="IPR013785">
    <property type="entry name" value="Aldolase_TIM"/>
</dbReference>
<dbReference type="PANTHER" id="PTHR30538">
    <property type="entry name" value="LYSINE 2,3-AMINOMUTASE-RELATED"/>
    <property type="match status" value="1"/>
</dbReference>
<dbReference type="EMBL" id="CP002009">
    <property type="protein sequence ID" value="ADG12830.1"/>
    <property type="molecule type" value="Genomic_DNA"/>
</dbReference>
<keyword evidence="7" id="KW-0411">Iron-sulfur</keyword>
<evidence type="ECO:0000256" key="3">
    <source>
        <dbReference type="ARBA" id="ARBA00022691"/>
    </source>
</evidence>
<dbReference type="GO" id="GO:0046872">
    <property type="term" value="F:metal ion binding"/>
    <property type="evidence" value="ECO:0007669"/>
    <property type="project" value="UniProtKB-KW"/>
</dbReference>
<dbReference type="RefSeq" id="WP_013099576.1">
    <property type="nucleotide sequence ID" value="NC_014122.1"/>
</dbReference>
<dbReference type="GO" id="GO:0051539">
    <property type="term" value="F:4 iron, 4 sulfur cluster binding"/>
    <property type="evidence" value="ECO:0007669"/>
    <property type="project" value="UniProtKB-KW"/>
</dbReference>
<dbReference type="InterPro" id="IPR007197">
    <property type="entry name" value="rSAM"/>
</dbReference>
<dbReference type="KEGG" id="mif:Metin_0158"/>
<dbReference type="Gene3D" id="6.10.140.1170">
    <property type="match status" value="1"/>
</dbReference>
<dbReference type="eggNOG" id="arCOG03246">
    <property type="taxonomic scope" value="Archaea"/>
</dbReference>
<evidence type="ECO:0000256" key="1">
    <source>
        <dbReference type="ARBA" id="ARBA00001933"/>
    </source>
</evidence>
<keyword evidence="6" id="KW-0408">Iron</keyword>
<keyword evidence="3" id="KW-0949">S-adenosyl-L-methionine</keyword>
<evidence type="ECO:0000256" key="7">
    <source>
        <dbReference type="ARBA" id="ARBA00023014"/>
    </source>
</evidence>
<keyword evidence="5" id="KW-0663">Pyridoxal phosphate</keyword>
<keyword evidence="2" id="KW-0004">4Fe-4S</keyword>
<reference evidence="9" key="1">
    <citation type="submission" date="2010-04" db="EMBL/GenBank/DDBJ databases">
        <title>Complete sequence of Methanocaldococcus infernus ME.</title>
        <authorList>
            <consortium name="US DOE Joint Genome Institute"/>
            <person name="Lucas S."/>
            <person name="Copeland A."/>
            <person name="Lapidus A."/>
            <person name="Cheng J.-F."/>
            <person name="Bruce D."/>
            <person name="Goodwin L."/>
            <person name="Pitluck S."/>
            <person name="Munk A.C."/>
            <person name="Detter J.C."/>
            <person name="Han C."/>
            <person name="Tapia R."/>
            <person name="Land M."/>
            <person name="Hauser L."/>
            <person name="Kyrpides N."/>
            <person name="Mikhailova N."/>
            <person name="Sieprawska-Lupa M."/>
            <person name="Whitman W.B."/>
            <person name="Woyke T."/>
        </authorList>
    </citation>
    <scope>NUCLEOTIDE SEQUENCE [LARGE SCALE GENOMIC DNA]</scope>
    <source>
        <strain evidence="9">ME</strain>
    </source>
</reference>
<dbReference type="SUPFAM" id="SSF102114">
    <property type="entry name" value="Radical SAM enzymes"/>
    <property type="match status" value="1"/>
</dbReference>
<dbReference type="GeneID" id="9131158"/>
<feature type="domain" description="Radical SAM core" evidence="8">
    <location>
        <begin position="302"/>
        <end position="430"/>
    </location>
</feature>
<evidence type="ECO:0000256" key="4">
    <source>
        <dbReference type="ARBA" id="ARBA00022723"/>
    </source>
</evidence>
<dbReference type="STRING" id="573063.Metin_0158"/>
<gene>
    <name evidence="9" type="ordered locus">Metin_0158</name>
</gene>
<evidence type="ECO:0000313" key="9">
    <source>
        <dbReference type="EMBL" id="ADG12830.1"/>
    </source>
</evidence>
<evidence type="ECO:0000259" key="8">
    <source>
        <dbReference type="Pfam" id="PF04055"/>
    </source>
</evidence>
<dbReference type="GO" id="GO:0050066">
    <property type="term" value="F:L-lysine 2,3-aminomutase activity"/>
    <property type="evidence" value="ECO:0007669"/>
    <property type="project" value="UniProtKB-EC"/>
</dbReference>
<dbReference type="EC" id="5.4.3.2" evidence="9"/>
<dbReference type="Gene3D" id="3.20.20.70">
    <property type="entry name" value="Aldolase class I"/>
    <property type="match status" value="1"/>
</dbReference>
<accession>D5VQH7</accession>
<name>D5VQH7_METIM</name>
<evidence type="ECO:0000256" key="2">
    <source>
        <dbReference type="ARBA" id="ARBA00022485"/>
    </source>
</evidence>
<proteinExistence type="predicted"/>
<comment type="cofactor">
    <cofactor evidence="1">
        <name>pyridoxal 5'-phosphate</name>
        <dbReference type="ChEBI" id="CHEBI:597326"/>
    </cofactor>
</comment>
<dbReference type="SFLD" id="SFLDG01070">
    <property type="entry name" value="PLP-dependent"/>
    <property type="match status" value="1"/>
</dbReference>
<dbReference type="SFLD" id="SFLDS00029">
    <property type="entry name" value="Radical_SAM"/>
    <property type="match status" value="1"/>
</dbReference>
<dbReference type="AlphaFoldDB" id="D5VQH7"/>
<protein>
    <submittedName>
        <fullName evidence="9">Lysine 2,3-aminomutase YodO family protein</fullName>
        <ecNumber evidence="9">5.4.3.2</ecNumber>
    </submittedName>
</protein>
<evidence type="ECO:0000313" key="10">
    <source>
        <dbReference type="Proteomes" id="UP000002061"/>
    </source>
</evidence>
<organism evidence="9 10">
    <name type="scientific">Methanocaldococcus infernus (strain DSM 11812 / JCM 15783 / ME)</name>
    <dbReference type="NCBI Taxonomy" id="573063"/>
    <lineage>
        <taxon>Archaea</taxon>
        <taxon>Methanobacteriati</taxon>
        <taxon>Methanobacteriota</taxon>
        <taxon>Methanomada group</taxon>
        <taxon>Methanococci</taxon>
        <taxon>Methanococcales</taxon>
        <taxon>Methanocaldococcaceae</taxon>
        <taxon>Methanocaldococcus</taxon>
    </lineage>
</organism>
<dbReference type="Pfam" id="PF04055">
    <property type="entry name" value="Radical_SAM"/>
    <property type="match status" value="1"/>
</dbReference>
<evidence type="ECO:0000256" key="6">
    <source>
        <dbReference type="ARBA" id="ARBA00023004"/>
    </source>
</evidence>
<keyword evidence="4" id="KW-0479">Metal-binding</keyword>
<dbReference type="Proteomes" id="UP000002061">
    <property type="component" value="Chromosome"/>
</dbReference>
<dbReference type="NCBIfam" id="TIGR00238">
    <property type="entry name" value="KamA family radical SAM protein"/>
    <property type="match status" value="1"/>
</dbReference>
<dbReference type="PANTHER" id="PTHR30538:SF0">
    <property type="entry name" value="L-LYSINE 2,3-AMINOMUTASE AQ_1632-RELATED"/>
    <property type="match status" value="1"/>
</dbReference>